<dbReference type="Proteomes" id="UP001524473">
    <property type="component" value="Unassembled WGS sequence"/>
</dbReference>
<accession>A0ABT1RVK3</accession>
<name>A0ABT1RVK3_9FIRM</name>
<gene>
    <name evidence="1" type="ORF">NE695_02105</name>
</gene>
<dbReference type="PANTHER" id="PTHR40056:SF1">
    <property type="entry name" value="DUF1836 DOMAIN-CONTAINING PROTEIN"/>
    <property type="match status" value="1"/>
</dbReference>
<evidence type="ECO:0000313" key="2">
    <source>
        <dbReference type="Proteomes" id="UP001524473"/>
    </source>
</evidence>
<organism evidence="1 2">
    <name type="scientific">Neglectibacter timonensis</name>
    <dbReference type="NCBI Taxonomy" id="1776382"/>
    <lineage>
        <taxon>Bacteria</taxon>
        <taxon>Bacillati</taxon>
        <taxon>Bacillota</taxon>
        <taxon>Clostridia</taxon>
        <taxon>Eubacteriales</taxon>
        <taxon>Oscillospiraceae</taxon>
        <taxon>Neglectibacter</taxon>
    </lineage>
</organism>
<comment type="caution">
    <text evidence="1">The sequence shown here is derived from an EMBL/GenBank/DDBJ whole genome shotgun (WGS) entry which is preliminary data.</text>
</comment>
<reference evidence="1 2" key="1">
    <citation type="submission" date="2022-06" db="EMBL/GenBank/DDBJ databases">
        <title>Isolation of gut microbiota from human fecal samples.</title>
        <authorList>
            <person name="Pamer E.G."/>
            <person name="Barat B."/>
            <person name="Waligurski E."/>
            <person name="Medina S."/>
            <person name="Paddock L."/>
            <person name="Mostad J."/>
        </authorList>
    </citation>
    <scope>NUCLEOTIDE SEQUENCE [LARGE SCALE GENOMIC DNA]</scope>
    <source>
        <strain evidence="1 2">DFI.9.73</strain>
    </source>
</reference>
<dbReference type="RefSeq" id="WP_066867328.1">
    <property type="nucleotide sequence ID" value="NZ_CABKVV010000014.1"/>
</dbReference>
<evidence type="ECO:0000313" key="1">
    <source>
        <dbReference type="EMBL" id="MCQ4838705.1"/>
    </source>
</evidence>
<sequence length="186" mass="21101">MEDASERIRRWAKAGEDTALPDWNELPTIPLYMDQVIFYLGENLRFFERDGQSSLLTSSMINNYVKTGVLPHPEKKKYRREHLAALLAVCMLKQVLSIQDIKTLLAGEELSEELYNLFLTTHTAALQETCVTLAENCDTGENLKQKALRLAIEAYAKRAAAERILCELGRDTAEAGKPEKKRQEAE</sequence>
<dbReference type="EMBL" id="JANFZH010000003">
    <property type="protein sequence ID" value="MCQ4838705.1"/>
    <property type="molecule type" value="Genomic_DNA"/>
</dbReference>
<dbReference type="PANTHER" id="PTHR40056">
    <property type="entry name" value="HYPOTHETICAL CYTOSOLIC PROTEIN"/>
    <property type="match status" value="1"/>
</dbReference>
<dbReference type="Pfam" id="PF08876">
    <property type="entry name" value="DUF1836"/>
    <property type="match status" value="1"/>
</dbReference>
<dbReference type="InterPro" id="IPR014975">
    <property type="entry name" value="DUF1836"/>
</dbReference>
<keyword evidence="2" id="KW-1185">Reference proteome</keyword>
<protein>
    <submittedName>
        <fullName evidence="1">DUF1836 domain-containing protein</fullName>
    </submittedName>
</protein>
<dbReference type="GeneID" id="90533876"/>
<proteinExistence type="predicted"/>